<protein>
    <recommendedName>
        <fullName evidence="5">Ribonucleotide reductase large subunit C-terminal domain-containing protein</fullName>
    </recommendedName>
</protein>
<dbReference type="PRINTS" id="PR01183">
    <property type="entry name" value="RIBORDTASEM1"/>
</dbReference>
<feature type="non-terminal residue" evidence="6">
    <location>
        <position position="201"/>
    </location>
</feature>
<dbReference type="EMBL" id="BARV01020634">
    <property type="protein sequence ID" value="GAI29518.1"/>
    <property type="molecule type" value="Genomic_DNA"/>
</dbReference>
<reference evidence="6" key="1">
    <citation type="journal article" date="2014" name="Front. Microbiol.">
        <title>High frequency of phylogenetically diverse reductive dehalogenase-homologous genes in deep subseafloor sedimentary metagenomes.</title>
        <authorList>
            <person name="Kawai M."/>
            <person name="Futagami T."/>
            <person name="Toyoda A."/>
            <person name="Takaki Y."/>
            <person name="Nishi S."/>
            <person name="Hori S."/>
            <person name="Arai W."/>
            <person name="Tsubouchi T."/>
            <person name="Morono Y."/>
            <person name="Uchiyama I."/>
            <person name="Ito T."/>
            <person name="Fujiyama A."/>
            <person name="Inagaki F."/>
            <person name="Takami H."/>
        </authorList>
    </citation>
    <scope>NUCLEOTIDE SEQUENCE</scope>
    <source>
        <strain evidence="6">Expedition CK06-06</strain>
    </source>
</reference>
<keyword evidence="4" id="KW-0170">Cobalt</keyword>
<evidence type="ECO:0000256" key="4">
    <source>
        <dbReference type="ARBA" id="ARBA00023285"/>
    </source>
</evidence>
<feature type="domain" description="Ribonucleotide reductase large subunit C-terminal" evidence="5">
    <location>
        <begin position="74"/>
        <end position="200"/>
    </location>
</feature>
<name>X1ME36_9ZZZZ</name>
<evidence type="ECO:0000256" key="3">
    <source>
        <dbReference type="ARBA" id="ARBA00023002"/>
    </source>
</evidence>
<dbReference type="InterPro" id="IPR050862">
    <property type="entry name" value="RdRp_reductase_class-2"/>
</dbReference>
<dbReference type="InterPro" id="IPR000788">
    <property type="entry name" value="RNR_lg_C"/>
</dbReference>
<sequence>MQQSLYFLPEPQGQGSFRPTIPYNSQKALDMAEKVMANIQQYATDASKELAKERGVFPAFKGSKYDIADPKIEVRNATRTTIAPTGTLSIIAGCSSGIEPLFALSYVRHILEGEEFIEVNPYFEEAAKNGGFYSAKLMQKLATGVHLSDIDGVPDEIKRLFVTAHEIAPEWHVKMQAAFQKATHNAISKTVNFPYDATPDD</sequence>
<dbReference type="Pfam" id="PF02867">
    <property type="entry name" value="Ribonuc_red_lgC"/>
    <property type="match status" value="2"/>
</dbReference>
<comment type="cofactor">
    <cofactor evidence="1">
        <name>adenosylcob(III)alamin</name>
        <dbReference type="ChEBI" id="CHEBI:18408"/>
    </cofactor>
</comment>
<organism evidence="6">
    <name type="scientific">marine sediment metagenome</name>
    <dbReference type="NCBI Taxonomy" id="412755"/>
    <lineage>
        <taxon>unclassified sequences</taxon>
        <taxon>metagenomes</taxon>
        <taxon>ecological metagenomes</taxon>
    </lineage>
</organism>
<dbReference type="GO" id="GO:0004748">
    <property type="term" value="F:ribonucleoside-diphosphate reductase activity, thioredoxin disulfide as acceptor"/>
    <property type="evidence" value="ECO:0007669"/>
    <property type="project" value="TreeGrafter"/>
</dbReference>
<keyword evidence="2" id="KW-0846">Cobalamin</keyword>
<gene>
    <name evidence="6" type="ORF">S06H3_34381</name>
</gene>
<feature type="domain" description="Ribonucleotide reductase large subunit C-terminal" evidence="5">
    <location>
        <begin position="20"/>
        <end position="66"/>
    </location>
</feature>
<accession>X1ME36</accession>
<evidence type="ECO:0000256" key="2">
    <source>
        <dbReference type="ARBA" id="ARBA00022628"/>
    </source>
</evidence>
<evidence type="ECO:0000256" key="1">
    <source>
        <dbReference type="ARBA" id="ARBA00001922"/>
    </source>
</evidence>
<dbReference type="PANTHER" id="PTHR43371">
    <property type="entry name" value="VITAMIN B12-DEPENDENT RIBONUCLEOTIDE REDUCTASE"/>
    <property type="match status" value="1"/>
</dbReference>
<evidence type="ECO:0000313" key="6">
    <source>
        <dbReference type="EMBL" id="GAI29518.1"/>
    </source>
</evidence>
<evidence type="ECO:0000259" key="5">
    <source>
        <dbReference type="Pfam" id="PF02867"/>
    </source>
</evidence>
<dbReference type="AlphaFoldDB" id="X1ME36"/>
<dbReference type="SUPFAM" id="SSF51998">
    <property type="entry name" value="PFL-like glycyl radical enzymes"/>
    <property type="match status" value="1"/>
</dbReference>
<proteinExistence type="predicted"/>
<dbReference type="PANTHER" id="PTHR43371:SF1">
    <property type="entry name" value="RIBONUCLEOSIDE-DIPHOSPHATE REDUCTASE"/>
    <property type="match status" value="1"/>
</dbReference>
<dbReference type="GO" id="GO:0031419">
    <property type="term" value="F:cobalamin binding"/>
    <property type="evidence" value="ECO:0007669"/>
    <property type="project" value="UniProtKB-KW"/>
</dbReference>
<dbReference type="Gene3D" id="3.20.70.20">
    <property type="match status" value="1"/>
</dbReference>
<comment type="caution">
    <text evidence="6">The sequence shown here is derived from an EMBL/GenBank/DDBJ whole genome shotgun (WGS) entry which is preliminary data.</text>
</comment>
<keyword evidence="3" id="KW-0560">Oxidoreductase</keyword>